<evidence type="ECO:0000256" key="2">
    <source>
        <dbReference type="ARBA" id="ARBA00006454"/>
    </source>
</evidence>
<keyword evidence="3" id="KW-0805">Transcription regulation</keyword>
<dbReference type="GO" id="GO:0005634">
    <property type="term" value="C:nucleus"/>
    <property type="evidence" value="ECO:0007669"/>
    <property type="project" value="UniProtKB-SubCell"/>
</dbReference>
<dbReference type="CDD" id="cd00086">
    <property type="entry name" value="homeodomain"/>
    <property type="match status" value="1"/>
</dbReference>
<dbReference type="EMBL" id="JBBNAG010000003">
    <property type="protein sequence ID" value="KAK9147430.1"/>
    <property type="molecule type" value="Genomic_DNA"/>
</dbReference>
<feature type="region of interest" description="Disordered" evidence="9">
    <location>
        <begin position="387"/>
        <end position="419"/>
    </location>
</feature>
<dbReference type="Gene3D" id="1.10.10.60">
    <property type="entry name" value="Homeodomain-like"/>
    <property type="match status" value="1"/>
</dbReference>
<evidence type="ECO:0000313" key="11">
    <source>
        <dbReference type="EMBL" id="KAK9147430.1"/>
    </source>
</evidence>
<proteinExistence type="inferred from homology"/>
<dbReference type="InterPro" id="IPR008422">
    <property type="entry name" value="KN_HD"/>
</dbReference>
<evidence type="ECO:0000256" key="9">
    <source>
        <dbReference type="SAM" id="MobiDB-lite"/>
    </source>
</evidence>
<dbReference type="InterPro" id="IPR009057">
    <property type="entry name" value="Homeodomain-like_sf"/>
</dbReference>
<evidence type="ECO:0000256" key="4">
    <source>
        <dbReference type="ARBA" id="ARBA00023125"/>
    </source>
</evidence>
<reference evidence="11 12" key="1">
    <citation type="submission" date="2024-01" db="EMBL/GenBank/DDBJ databases">
        <title>Genome assemblies of Stephania.</title>
        <authorList>
            <person name="Yang L."/>
        </authorList>
    </citation>
    <scope>NUCLEOTIDE SEQUENCE [LARGE SCALE GENOMIC DNA]</scope>
    <source>
        <strain evidence="11">JXDWG</strain>
        <tissue evidence="11">Leaf</tissue>
    </source>
</reference>
<dbReference type="PROSITE" id="PS50071">
    <property type="entry name" value="HOMEOBOX_2"/>
    <property type="match status" value="1"/>
</dbReference>
<dbReference type="GO" id="GO:0003677">
    <property type="term" value="F:DNA binding"/>
    <property type="evidence" value="ECO:0007669"/>
    <property type="project" value="UniProtKB-UniRule"/>
</dbReference>
<dbReference type="InterPro" id="IPR050224">
    <property type="entry name" value="TALE_homeobox"/>
</dbReference>
<keyword evidence="12" id="KW-1185">Reference proteome</keyword>
<evidence type="ECO:0000256" key="7">
    <source>
        <dbReference type="ARBA" id="ARBA00023242"/>
    </source>
</evidence>
<comment type="caution">
    <text evidence="11">The sequence shown here is derived from an EMBL/GenBank/DDBJ whole genome shotgun (WGS) entry which is preliminary data.</text>
</comment>
<dbReference type="FunFam" id="1.10.10.60:FF:000083">
    <property type="entry name" value="BEL1-like homeodomain protein 4"/>
    <property type="match status" value="1"/>
</dbReference>
<dbReference type="SMART" id="SM00574">
    <property type="entry name" value="POX"/>
    <property type="match status" value="1"/>
</dbReference>
<feature type="DNA-binding region" description="Homeobox" evidence="8">
    <location>
        <begin position="303"/>
        <end position="365"/>
    </location>
</feature>
<evidence type="ECO:0000259" key="10">
    <source>
        <dbReference type="PROSITE" id="PS50071"/>
    </source>
</evidence>
<dbReference type="PANTHER" id="PTHR11850">
    <property type="entry name" value="HOMEOBOX PROTEIN TRANSCRIPTION FACTORS"/>
    <property type="match status" value="1"/>
</dbReference>
<gene>
    <name evidence="11" type="ORF">Scep_006187</name>
</gene>
<comment type="similarity">
    <text evidence="2">Belongs to the TALE/BELL homeobox family.</text>
</comment>
<keyword evidence="5 8" id="KW-0371">Homeobox</keyword>
<dbReference type="AlphaFoldDB" id="A0AAP0PMS7"/>
<keyword evidence="6" id="KW-0804">Transcription</keyword>
<evidence type="ECO:0000313" key="12">
    <source>
        <dbReference type="Proteomes" id="UP001419268"/>
    </source>
</evidence>
<keyword evidence="4 8" id="KW-0238">DNA-binding</keyword>
<dbReference type="InterPro" id="IPR006563">
    <property type="entry name" value="POX_dom"/>
</dbReference>
<dbReference type="Proteomes" id="UP001419268">
    <property type="component" value="Unassembled WGS sequence"/>
</dbReference>
<dbReference type="Pfam" id="PF05920">
    <property type="entry name" value="Homeobox_KN"/>
    <property type="match status" value="1"/>
</dbReference>
<dbReference type="GO" id="GO:0006355">
    <property type="term" value="P:regulation of DNA-templated transcription"/>
    <property type="evidence" value="ECO:0007669"/>
    <property type="project" value="InterPro"/>
</dbReference>
<dbReference type="SMART" id="SM00389">
    <property type="entry name" value="HOX"/>
    <property type="match status" value="1"/>
</dbReference>
<dbReference type="SUPFAM" id="SSF46689">
    <property type="entry name" value="Homeodomain-like"/>
    <property type="match status" value="1"/>
</dbReference>
<evidence type="ECO:0000256" key="5">
    <source>
        <dbReference type="ARBA" id="ARBA00023155"/>
    </source>
</evidence>
<feature type="domain" description="Homeobox" evidence="10">
    <location>
        <begin position="301"/>
        <end position="364"/>
    </location>
</feature>
<dbReference type="Pfam" id="PF07526">
    <property type="entry name" value="POX"/>
    <property type="match status" value="1"/>
</dbReference>
<protein>
    <recommendedName>
        <fullName evidence="10">Homeobox domain-containing protein</fullName>
    </recommendedName>
</protein>
<evidence type="ECO:0000256" key="8">
    <source>
        <dbReference type="PROSITE-ProRule" id="PRU00108"/>
    </source>
</evidence>
<sequence>MESDPELFNLTTSVELLSLPSKPSSTSSSWKMFHGPNNHFYRTTQISKPEFQPVFSEAECSSINPKQHRRDSGFALSNFKDGFFESSKFSADLQHQHISQDGFLGKAPNFHGQQGKQQHHTQFELKNSKYLAPTQELLSEFCSLRADPPMQKKNNQWRNDETADATKSSLINSLDLVELQKRQANLFSMLKEVDQRYRLYCDQIKGVVSSFETVLGEGAATVYSKPASQAMSRHFRCLRDGIMYQIKEIKEAMGENSAPLVGLNTRLDCKDIINKKTPKLRLIDQSLRKQKSFQQMSMLERQPWRPQRGLPERSVTVLRAWLFEHFLHPYPSDVDKMILARQAGLSRSQVSNWFINARVRLWKPMVEEMYLEETKDQNYNNMPISTDTIFRDDETSDDDNSPTHQLHYHNRPPPTSLDDHTETILSIINKDHDSEHEPPRHHHQQHPEMAVGGIFGLDHMESYEHHSPGMLPFAGEGMHQQNYRNSVSLTLGLQQHGGDAANLSFSPASHHSSSFVFPKDHGIEDCQPVQYSI</sequence>
<name>A0AAP0PMS7_9MAGN</name>
<evidence type="ECO:0000256" key="1">
    <source>
        <dbReference type="ARBA" id="ARBA00004123"/>
    </source>
</evidence>
<evidence type="ECO:0000256" key="6">
    <source>
        <dbReference type="ARBA" id="ARBA00023163"/>
    </source>
</evidence>
<organism evidence="11 12">
    <name type="scientific">Stephania cephalantha</name>
    <dbReference type="NCBI Taxonomy" id="152367"/>
    <lineage>
        <taxon>Eukaryota</taxon>
        <taxon>Viridiplantae</taxon>
        <taxon>Streptophyta</taxon>
        <taxon>Embryophyta</taxon>
        <taxon>Tracheophyta</taxon>
        <taxon>Spermatophyta</taxon>
        <taxon>Magnoliopsida</taxon>
        <taxon>Ranunculales</taxon>
        <taxon>Menispermaceae</taxon>
        <taxon>Menispermoideae</taxon>
        <taxon>Cissampelideae</taxon>
        <taxon>Stephania</taxon>
    </lineage>
</organism>
<evidence type="ECO:0000256" key="3">
    <source>
        <dbReference type="ARBA" id="ARBA00023015"/>
    </source>
</evidence>
<accession>A0AAP0PMS7</accession>
<comment type="subcellular location">
    <subcellularLocation>
        <location evidence="1 8">Nucleus</location>
    </subcellularLocation>
</comment>
<keyword evidence="7 8" id="KW-0539">Nucleus</keyword>
<dbReference type="InterPro" id="IPR001356">
    <property type="entry name" value="HD"/>
</dbReference>